<proteinExistence type="predicted"/>
<keyword evidence="3" id="KW-1185">Reference proteome</keyword>
<dbReference type="Proteomes" id="UP001595997">
    <property type="component" value="Unassembled WGS sequence"/>
</dbReference>
<evidence type="ECO:0000256" key="1">
    <source>
        <dbReference type="SAM" id="MobiDB-lite"/>
    </source>
</evidence>
<comment type="caution">
    <text evidence="2">The sequence shown here is derived from an EMBL/GenBank/DDBJ whole genome shotgun (WGS) entry which is preliminary data.</text>
</comment>
<evidence type="ECO:0000313" key="2">
    <source>
        <dbReference type="EMBL" id="MFC4497902.1"/>
    </source>
</evidence>
<name>A0ABV9ADC9_9ACTN</name>
<dbReference type="EMBL" id="JBHSFH010000029">
    <property type="protein sequence ID" value="MFC4497902.1"/>
    <property type="molecule type" value="Genomic_DNA"/>
</dbReference>
<sequence length="75" mass="8513">MNQALRTRQNEAAHWNARQSAAKTNDDLVAIMYDRCRSIVKKRRKSAANEEEKKAADALAFSLAQALDAWQRDHG</sequence>
<dbReference type="RefSeq" id="WP_386452945.1">
    <property type="nucleotide sequence ID" value="NZ_JBHSFH010000029.1"/>
</dbReference>
<gene>
    <name evidence="2" type="ORF">ACFPA8_27620</name>
</gene>
<evidence type="ECO:0000313" key="3">
    <source>
        <dbReference type="Proteomes" id="UP001595997"/>
    </source>
</evidence>
<accession>A0ABV9ADC9</accession>
<organism evidence="2 3">
    <name type="scientific">Streptomyces ovatisporus</name>
    <dbReference type="NCBI Taxonomy" id="1128682"/>
    <lineage>
        <taxon>Bacteria</taxon>
        <taxon>Bacillati</taxon>
        <taxon>Actinomycetota</taxon>
        <taxon>Actinomycetes</taxon>
        <taxon>Kitasatosporales</taxon>
        <taxon>Streptomycetaceae</taxon>
        <taxon>Streptomyces</taxon>
    </lineage>
</organism>
<feature type="region of interest" description="Disordered" evidence="1">
    <location>
        <begin position="1"/>
        <end position="20"/>
    </location>
</feature>
<reference evidence="3" key="1">
    <citation type="journal article" date="2019" name="Int. J. Syst. Evol. Microbiol.">
        <title>The Global Catalogue of Microorganisms (GCM) 10K type strain sequencing project: providing services to taxonomists for standard genome sequencing and annotation.</title>
        <authorList>
            <consortium name="The Broad Institute Genomics Platform"/>
            <consortium name="The Broad Institute Genome Sequencing Center for Infectious Disease"/>
            <person name="Wu L."/>
            <person name="Ma J."/>
        </authorList>
    </citation>
    <scope>NUCLEOTIDE SEQUENCE [LARGE SCALE GENOMIC DNA]</scope>
    <source>
        <strain evidence="3">CGMCC 4.7357</strain>
    </source>
</reference>
<protein>
    <submittedName>
        <fullName evidence="2">Uncharacterized protein</fullName>
    </submittedName>
</protein>